<dbReference type="OrthoDB" id="952847at2"/>
<dbReference type="Proteomes" id="UP000185999">
    <property type="component" value="Unassembled WGS sequence"/>
</dbReference>
<sequence length="189" mass="20269">MTQLEQTGRAQHELEHSVQSTKTLVKASAFAGIFGAFILTVAILPAEYDIDPTGIGGSLGLTALANAASLEPTKQTVVGQTGEFKEHSTEVTVPAGAGVEYKLNMLKGEAIRYSWNSAGEELFFDFHGEPKGDTTGYFESYTVSTSDTARGSFTASFDGSHGWYWENKGSSPITVSLKIEGNYEIIGIK</sequence>
<proteinExistence type="predicted"/>
<evidence type="ECO:0000256" key="1">
    <source>
        <dbReference type="SAM" id="Phobius"/>
    </source>
</evidence>
<evidence type="ECO:0000313" key="2">
    <source>
        <dbReference type="EMBL" id="SIT07855.1"/>
    </source>
</evidence>
<organism evidence="2 3">
    <name type="scientific">Neptunomonas antarctica</name>
    <dbReference type="NCBI Taxonomy" id="619304"/>
    <lineage>
        <taxon>Bacteria</taxon>
        <taxon>Pseudomonadati</taxon>
        <taxon>Pseudomonadota</taxon>
        <taxon>Gammaproteobacteria</taxon>
        <taxon>Oceanospirillales</taxon>
        <taxon>Oceanospirillaceae</taxon>
        <taxon>Neptunomonas</taxon>
    </lineage>
</organism>
<dbReference type="EMBL" id="FTOE01000013">
    <property type="protein sequence ID" value="SIT07855.1"/>
    <property type="molecule type" value="Genomic_DNA"/>
</dbReference>
<gene>
    <name evidence="2" type="ORF">SAMN05421760_113110</name>
</gene>
<dbReference type="STRING" id="619304.SAMN05421760_113110"/>
<evidence type="ECO:0000313" key="3">
    <source>
        <dbReference type="Proteomes" id="UP000185999"/>
    </source>
</evidence>
<keyword evidence="1" id="KW-1133">Transmembrane helix</keyword>
<dbReference type="RefSeq" id="WP_054341456.1">
    <property type="nucleotide sequence ID" value="NZ_FTOE01000013.1"/>
</dbReference>
<keyword evidence="1" id="KW-0472">Membrane</keyword>
<protein>
    <recommendedName>
        <fullName evidence="4">Transmembrane anchor protein</fullName>
    </recommendedName>
</protein>
<reference evidence="3" key="1">
    <citation type="submission" date="2017-01" db="EMBL/GenBank/DDBJ databases">
        <authorList>
            <person name="Varghese N."/>
            <person name="Submissions S."/>
        </authorList>
    </citation>
    <scope>NUCLEOTIDE SEQUENCE [LARGE SCALE GENOMIC DNA]</scope>
    <source>
        <strain evidence="3">DSM 22306</strain>
    </source>
</reference>
<keyword evidence="1" id="KW-0812">Transmembrane</keyword>
<keyword evidence="3" id="KW-1185">Reference proteome</keyword>
<dbReference type="AlphaFoldDB" id="A0A1N7PB39"/>
<name>A0A1N7PB39_9GAMM</name>
<feature type="transmembrane region" description="Helical" evidence="1">
    <location>
        <begin position="24"/>
        <end position="44"/>
    </location>
</feature>
<accession>A0A1N7PB39</accession>
<evidence type="ECO:0008006" key="4">
    <source>
        <dbReference type="Google" id="ProtNLM"/>
    </source>
</evidence>